<dbReference type="EMBL" id="JAUEDM010000008">
    <property type="protein sequence ID" value="KAK3312848.1"/>
    <property type="molecule type" value="Genomic_DNA"/>
</dbReference>
<reference evidence="1" key="1">
    <citation type="journal article" date="2023" name="Mol. Phylogenet. Evol.">
        <title>Genome-scale phylogeny and comparative genomics of the fungal order Sordariales.</title>
        <authorList>
            <person name="Hensen N."/>
            <person name="Bonometti L."/>
            <person name="Westerberg I."/>
            <person name="Brannstrom I.O."/>
            <person name="Guillou S."/>
            <person name="Cros-Aarteil S."/>
            <person name="Calhoun S."/>
            <person name="Haridas S."/>
            <person name="Kuo A."/>
            <person name="Mondo S."/>
            <person name="Pangilinan J."/>
            <person name="Riley R."/>
            <person name="LaButti K."/>
            <person name="Andreopoulos B."/>
            <person name="Lipzen A."/>
            <person name="Chen C."/>
            <person name="Yan M."/>
            <person name="Daum C."/>
            <person name="Ng V."/>
            <person name="Clum A."/>
            <person name="Steindorff A."/>
            <person name="Ohm R.A."/>
            <person name="Martin F."/>
            <person name="Silar P."/>
            <person name="Natvig D.O."/>
            <person name="Lalanne C."/>
            <person name="Gautier V."/>
            <person name="Ament-Velasquez S.L."/>
            <person name="Kruys A."/>
            <person name="Hutchinson M.I."/>
            <person name="Powell A.J."/>
            <person name="Barry K."/>
            <person name="Miller A.N."/>
            <person name="Grigoriev I.V."/>
            <person name="Debuchy R."/>
            <person name="Gladieux P."/>
            <person name="Hiltunen Thoren M."/>
            <person name="Johannesson H."/>
        </authorList>
    </citation>
    <scope>NUCLEOTIDE SEQUENCE</scope>
    <source>
        <strain evidence="1">CBS 118394</strain>
    </source>
</reference>
<keyword evidence="2" id="KW-1185">Reference proteome</keyword>
<dbReference type="Proteomes" id="UP001283341">
    <property type="component" value="Unassembled WGS sequence"/>
</dbReference>
<sequence length="123" mass="13652">METDMVASGTWLHDRPEKGVFRLLIDAYRMRMENNYMFDGDVDVDSIYSGEGNGGVAFCRFLEKLCVAFGLGGSSVANPGGHWHSLQPCVEKADVIGHYGDPRFPMQLRMFAERVYGRGPGGE</sequence>
<reference evidence="1" key="2">
    <citation type="submission" date="2023-06" db="EMBL/GenBank/DDBJ databases">
        <authorList>
            <consortium name="Lawrence Berkeley National Laboratory"/>
            <person name="Haridas S."/>
            <person name="Hensen N."/>
            <person name="Bonometti L."/>
            <person name="Westerberg I."/>
            <person name="Brannstrom I.O."/>
            <person name="Guillou S."/>
            <person name="Cros-Aarteil S."/>
            <person name="Calhoun S."/>
            <person name="Kuo A."/>
            <person name="Mondo S."/>
            <person name="Pangilinan J."/>
            <person name="Riley R."/>
            <person name="Labutti K."/>
            <person name="Andreopoulos B."/>
            <person name="Lipzen A."/>
            <person name="Chen C."/>
            <person name="Yanf M."/>
            <person name="Daum C."/>
            <person name="Ng V."/>
            <person name="Clum A."/>
            <person name="Steindorff A."/>
            <person name="Ohm R."/>
            <person name="Martin F."/>
            <person name="Silar P."/>
            <person name="Natvig D."/>
            <person name="Lalanne C."/>
            <person name="Gautier V."/>
            <person name="Ament-Velasquez S.L."/>
            <person name="Kruys A."/>
            <person name="Hutchinson M.I."/>
            <person name="Powell A.J."/>
            <person name="Barry K."/>
            <person name="Miller A.N."/>
            <person name="Grigoriev I.V."/>
            <person name="Debuchy R."/>
            <person name="Gladieux P."/>
            <person name="Thoren M.H."/>
            <person name="Johannesson H."/>
        </authorList>
    </citation>
    <scope>NUCLEOTIDE SEQUENCE</scope>
    <source>
        <strain evidence="1">CBS 118394</strain>
    </source>
</reference>
<gene>
    <name evidence="1" type="ORF">B0H66DRAFT_607902</name>
</gene>
<evidence type="ECO:0000313" key="2">
    <source>
        <dbReference type="Proteomes" id="UP001283341"/>
    </source>
</evidence>
<name>A0AAE0HTY0_9PEZI</name>
<organism evidence="1 2">
    <name type="scientific">Apodospora peruviana</name>
    <dbReference type="NCBI Taxonomy" id="516989"/>
    <lineage>
        <taxon>Eukaryota</taxon>
        <taxon>Fungi</taxon>
        <taxon>Dikarya</taxon>
        <taxon>Ascomycota</taxon>
        <taxon>Pezizomycotina</taxon>
        <taxon>Sordariomycetes</taxon>
        <taxon>Sordariomycetidae</taxon>
        <taxon>Sordariales</taxon>
        <taxon>Lasiosphaeriaceae</taxon>
        <taxon>Apodospora</taxon>
    </lineage>
</organism>
<protein>
    <submittedName>
        <fullName evidence="1">MYND domain protein</fullName>
    </submittedName>
</protein>
<evidence type="ECO:0000313" key="1">
    <source>
        <dbReference type="EMBL" id="KAK3312848.1"/>
    </source>
</evidence>
<dbReference type="AlphaFoldDB" id="A0AAE0HTY0"/>
<comment type="caution">
    <text evidence="1">The sequence shown here is derived from an EMBL/GenBank/DDBJ whole genome shotgun (WGS) entry which is preliminary data.</text>
</comment>
<accession>A0AAE0HTY0</accession>
<proteinExistence type="predicted"/>